<keyword evidence="1" id="KW-0677">Repeat</keyword>
<dbReference type="GO" id="GO:0005737">
    <property type="term" value="C:cytoplasm"/>
    <property type="evidence" value="ECO:0007669"/>
    <property type="project" value="TreeGrafter"/>
</dbReference>
<comment type="caution">
    <text evidence="4">The sequence shown here is derived from an EMBL/GenBank/DDBJ whole genome shotgun (WGS) entry which is preliminary data.</text>
</comment>
<dbReference type="PANTHER" id="PTHR12345:SF3">
    <property type="entry name" value="PDZ DOMAIN-CONTAINING PROTEIN"/>
    <property type="match status" value="1"/>
</dbReference>
<evidence type="ECO:0000313" key="4">
    <source>
        <dbReference type="EMBL" id="PCG67840.1"/>
    </source>
</evidence>
<feature type="domain" description="PDZ" evidence="3">
    <location>
        <begin position="119"/>
        <end position="187"/>
    </location>
</feature>
<feature type="region of interest" description="Disordered" evidence="2">
    <location>
        <begin position="17"/>
        <end position="48"/>
    </location>
</feature>
<accession>A0A2A4J8Q9</accession>
<name>A0A2A4J8Q9_HELVI</name>
<dbReference type="InterPro" id="IPR001478">
    <property type="entry name" value="PDZ"/>
</dbReference>
<feature type="domain" description="PDZ" evidence="3">
    <location>
        <begin position="203"/>
        <end position="278"/>
    </location>
</feature>
<dbReference type="GO" id="GO:0005886">
    <property type="term" value="C:plasma membrane"/>
    <property type="evidence" value="ECO:0007669"/>
    <property type="project" value="TreeGrafter"/>
</dbReference>
<dbReference type="CDD" id="cd06794">
    <property type="entry name" value="PDZ2_syntenin-like"/>
    <property type="match status" value="1"/>
</dbReference>
<dbReference type="STRING" id="7102.A0A2A4J8Q9"/>
<proteinExistence type="predicted"/>
<protein>
    <recommendedName>
        <fullName evidence="3">PDZ domain-containing protein</fullName>
    </recommendedName>
</protein>
<dbReference type="CDD" id="cd06721">
    <property type="entry name" value="PDZ1_syntenin-like"/>
    <property type="match status" value="1"/>
</dbReference>
<evidence type="ECO:0000256" key="2">
    <source>
        <dbReference type="SAM" id="MobiDB-lite"/>
    </source>
</evidence>
<dbReference type="AlphaFoldDB" id="A0A2A4J8Q9"/>
<dbReference type="PROSITE" id="PS50106">
    <property type="entry name" value="PDZ"/>
    <property type="match status" value="2"/>
</dbReference>
<dbReference type="SMART" id="SM00228">
    <property type="entry name" value="PDZ"/>
    <property type="match status" value="2"/>
</dbReference>
<evidence type="ECO:0000256" key="1">
    <source>
        <dbReference type="ARBA" id="ARBA00022737"/>
    </source>
</evidence>
<dbReference type="Pfam" id="PF00595">
    <property type="entry name" value="PDZ"/>
    <property type="match status" value="2"/>
</dbReference>
<dbReference type="InterPro" id="IPR036034">
    <property type="entry name" value="PDZ_sf"/>
</dbReference>
<sequence>MSLYPSLEDMKVDAMARAQVAQHQAQPPPYPNSLPASAPSQGYPHGVALPSAPSTQMYPALGDYMGLELSSDVIAMNMPEYQLQPVQPGTVTAVSNMIAPLSSQSTTLAKATVTGAIRPVVLCKDKDGKCGVRLHSVNNGVFVCYVAANSPAALAGLRFGDQILEINNVALAGMTMDQCHGLLKKSPANGISMAVRDRPFERTITLHKDSLGHVGFQFKDGKIVGLVKDSSAARNGLLTDHQILEINTVNVVGMKDKEISRVIEASPSVVNITIIPYYIYQHMISKMSSSLFKELDRTPAV</sequence>
<dbReference type="Gene3D" id="2.30.42.10">
    <property type="match status" value="2"/>
</dbReference>
<dbReference type="InterPro" id="IPR051230">
    <property type="entry name" value="APP-Binding"/>
</dbReference>
<dbReference type="FunFam" id="2.30.42.10:FF:000043">
    <property type="entry name" value="Syntenin-1 isoform X1"/>
    <property type="match status" value="1"/>
</dbReference>
<evidence type="ECO:0000259" key="3">
    <source>
        <dbReference type="PROSITE" id="PS50106"/>
    </source>
</evidence>
<gene>
    <name evidence="4" type="ORF">B5V51_5907</name>
</gene>
<dbReference type="SUPFAM" id="SSF50156">
    <property type="entry name" value="PDZ domain-like"/>
    <property type="match status" value="2"/>
</dbReference>
<dbReference type="PANTHER" id="PTHR12345">
    <property type="entry name" value="SYNTENIN RELATED"/>
    <property type="match status" value="1"/>
</dbReference>
<dbReference type="EMBL" id="NWSH01002617">
    <property type="protein sequence ID" value="PCG67840.1"/>
    <property type="molecule type" value="Genomic_DNA"/>
</dbReference>
<organism evidence="4">
    <name type="scientific">Heliothis virescens</name>
    <name type="common">Tobacco budworm moth</name>
    <dbReference type="NCBI Taxonomy" id="7102"/>
    <lineage>
        <taxon>Eukaryota</taxon>
        <taxon>Metazoa</taxon>
        <taxon>Ecdysozoa</taxon>
        <taxon>Arthropoda</taxon>
        <taxon>Hexapoda</taxon>
        <taxon>Insecta</taxon>
        <taxon>Pterygota</taxon>
        <taxon>Neoptera</taxon>
        <taxon>Endopterygota</taxon>
        <taxon>Lepidoptera</taxon>
        <taxon>Glossata</taxon>
        <taxon>Ditrysia</taxon>
        <taxon>Noctuoidea</taxon>
        <taxon>Noctuidae</taxon>
        <taxon>Heliothinae</taxon>
        <taxon>Heliothis</taxon>
    </lineage>
</organism>
<reference evidence="4" key="1">
    <citation type="submission" date="2017-09" db="EMBL/GenBank/DDBJ databases">
        <title>Contemporary evolution of a Lepidopteran species, Heliothis virescens, in response to modern agricultural practices.</title>
        <authorList>
            <person name="Fritz M.L."/>
            <person name="Deyonke A.M."/>
            <person name="Papanicolaou A."/>
            <person name="Micinski S."/>
            <person name="Westbrook J."/>
            <person name="Gould F."/>
        </authorList>
    </citation>
    <scope>NUCLEOTIDE SEQUENCE [LARGE SCALE GENOMIC DNA]</scope>
    <source>
        <strain evidence="4">HvINT-</strain>
        <tissue evidence="4">Whole body</tissue>
    </source>
</reference>